<protein>
    <recommendedName>
        <fullName evidence="1">DUF7674 domain-containing protein</fullName>
    </recommendedName>
</protein>
<dbReference type="EMBL" id="CP094529">
    <property type="protein sequence ID" value="UOE36967.1"/>
    <property type="molecule type" value="Genomic_DNA"/>
</dbReference>
<accession>A0ABY4BCU1</accession>
<evidence type="ECO:0000313" key="2">
    <source>
        <dbReference type="EMBL" id="UOE36967.1"/>
    </source>
</evidence>
<dbReference type="Proteomes" id="UP000831068">
    <property type="component" value="Chromosome"/>
</dbReference>
<sequence>MQRINQKKTVEYLKQLYPEIKNEISTLSEGNNFAGIMQTTVDQLKKLLAQSKIQSVILNVKRMDWIYNRGNSYVRYIIENIFIRSFESLRRKASPQQWRFLYQEIPSDFKHIYFEQIRKDHKLLS</sequence>
<reference evidence="2 3" key="1">
    <citation type="submission" date="2022-03" db="EMBL/GenBank/DDBJ databases">
        <title>Chryseobacterium sp. isolated from the Andong Sikhe.</title>
        <authorList>
            <person name="Won M."/>
            <person name="Kim S.-J."/>
            <person name="Kwon S.-W."/>
        </authorList>
    </citation>
    <scope>NUCLEOTIDE SEQUENCE [LARGE SCALE GENOMIC DNA]</scope>
    <source>
        <strain evidence="2 3">ADR-1</strain>
    </source>
</reference>
<dbReference type="Pfam" id="PF24722">
    <property type="entry name" value="DUF7674"/>
    <property type="match status" value="1"/>
</dbReference>
<evidence type="ECO:0000313" key="3">
    <source>
        <dbReference type="Proteomes" id="UP000831068"/>
    </source>
</evidence>
<proteinExistence type="predicted"/>
<dbReference type="InterPro" id="IPR056091">
    <property type="entry name" value="DUF7674"/>
</dbReference>
<gene>
    <name evidence="2" type="ORF">MTP08_07765</name>
</gene>
<keyword evidence="3" id="KW-1185">Reference proteome</keyword>
<feature type="domain" description="DUF7674" evidence="1">
    <location>
        <begin position="11"/>
        <end position="117"/>
    </location>
</feature>
<dbReference type="RefSeq" id="WP_243575480.1">
    <property type="nucleotide sequence ID" value="NZ_CP094529.1"/>
</dbReference>
<organism evidence="2 3">
    <name type="scientific">Chryseobacterium oryzae</name>
    <dbReference type="NCBI Taxonomy" id="2929799"/>
    <lineage>
        <taxon>Bacteria</taxon>
        <taxon>Pseudomonadati</taxon>
        <taxon>Bacteroidota</taxon>
        <taxon>Flavobacteriia</taxon>
        <taxon>Flavobacteriales</taxon>
        <taxon>Weeksellaceae</taxon>
        <taxon>Chryseobacterium group</taxon>
        <taxon>Chryseobacterium</taxon>
    </lineage>
</organism>
<name>A0ABY4BCU1_9FLAO</name>
<evidence type="ECO:0000259" key="1">
    <source>
        <dbReference type="Pfam" id="PF24722"/>
    </source>
</evidence>